<dbReference type="CDD" id="cd08374">
    <property type="entry name" value="C2F_Ferlin"/>
    <property type="match status" value="1"/>
</dbReference>
<dbReference type="InterPro" id="IPR055072">
    <property type="entry name" value="Ferlin_DSRM"/>
</dbReference>
<dbReference type="Proteomes" id="UP001488838">
    <property type="component" value="Unassembled WGS sequence"/>
</dbReference>
<name>A0AAW0I4D1_MYOGA</name>
<keyword evidence="7 9" id="KW-0472">Membrane</keyword>
<accession>A0AAW0I4D1</accession>
<feature type="compositionally biased region" description="Basic and acidic residues" evidence="8">
    <location>
        <begin position="828"/>
        <end position="837"/>
    </location>
</feature>
<gene>
    <name evidence="11" type="ORF">U0070_010125</name>
</gene>
<evidence type="ECO:0000256" key="6">
    <source>
        <dbReference type="ARBA" id="ARBA00022989"/>
    </source>
</evidence>
<dbReference type="InterPro" id="IPR012561">
    <property type="entry name" value="Ferlin_B-domain"/>
</dbReference>
<keyword evidence="3" id="KW-0479">Metal-binding</keyword>
<dbReference type="Gene3D" id="2.60.40.150">
    <property type="entry name" value="C2 domain"/>
    <property type="match status" value="6"/>
</dbReference>
<dbReference type="InterPro" id="IPR037720">
    <property type="entry name" value="C2B_Ferlin"/>
</dbReference>
<proteinExistence type="predicted"/>
<feature type="compositionally biased region" description="Basic residues" evidence="8">
    <location>
        <begin position="1931"/>
        <end position="1940"/>
    </location>
</feature>
<comment type="subcellular location">
    <subcellularLocation>
        <location evidence="1">Membrane</location>
        <topology evidence="1">Single-pass membrane protein</topology>
    </subcellularLocation>
</comment>
<dbReference type="InterPro" id="IPR000008">
    <property type="entry name" value="C2_dom"/>
</dbReference>
<dbReference type="Pfam" id="PF22901">
    <property type="entry name" value="dsrm_Ferlin"/>
    <property type="match status" value="1"/>
</dbReference>
<dbReference type="InterPro" id="IPR032362">
    <property type="entry name" value="Ferlin_C"/>
</dbReference>
<evidence type="ECO:0000313" key="12">
    <source>
        <dbReference type="Proteomes" id="UP001488838"/>
    </source>
</evidence>
<dbReference type="GO" id="GO:0007009">
    <property type="term" value="P:plasma membrane organization"/>
    <property type="evidence" value="ECO:0007669"/>
    <property type="project" value="TreeGrafter"/>
</dbReference>
<evidence type="ECO:0000256" key="5">
    <source>
        <dbReference type="ARBA" id="ARBA00022837"/>
    </source>
</evidence>
<dbReference type="InterPro" id="IPR037724">
    <property type="entry name" value="C2E_Ferlin"/>
</dbReference>
<evidence type="ECO:0000313" key="11">
    <source>
        <dbReference type="EMBL" id="KAK7808978.1"/>
    </source>
</evidence>
<dbReference type="PANTHER" id="PTHR12546:SF36">
    <property type="entry name" value="FER-1-LIKE PROTEIN 4"/>
    <property type="match status" value="1"/>
</dbReference>
<dbReference type="CDD" id="cd04017">
    <property type="entry name" value="C2D_Ferlin"/>
    <property type="match status" value="1"/>
</dbReference>
<evidence type="ECO:0000256" key="1">
    <source>
        <dbReference type="ARBA" id="ARBA00004167"/>
    </source>
</evidence>
<evidence type="ECO:0000256" key="2">
    <source>
        <dbReference type="ARBA" id="ARBA00022692"/>
    </source>
</evidence>
<dbReference type="Pfam" id="PF00168">
    <property type="entry name" value="C2"/>
    <property type="match status" value="4"/>
</dbReference>
<dbReference type="InterPro" id="IPR037721">
    <property type="entry name" value="Ferlin"/>
</dbReference>
<dbReference type="Pfam" id="PF08151">
    <property type="entry name" value="FerI"/>
    <property type="match status" value="1"/>
</dbReference>
<dbReference type="CDD" id="cd04018">
    <property type="entry name" value="C2C_Ferlin"/>
    <property type="match status" value="1"/>
</dbReference>
<evidence type="ECO:0000256" key="3">
    <source>
        <dbReference type="ARBA" id="ARBA00022723"/>
    </source>
</evidence>
<dbReference type="GO" id="GO:0046872">
    <property type="term" value="F:metal ion binding"/>
    <property type="evidence" value="ECO:0007669"/>
    <property type="project" value="UniProtKB-KW"/>
</dbReference>
<dbReference type="SMART" id="SM00239">
    <property type="entry name" value="C2"/>
    <property type="match status" value="5"/>
</dbReference>
<feature type="region of interest" description="Disordered" evidence="8">
    <location>
        <begin position="1923"/>
        <end position="1946"/>
    </location>
</feature>
<dbReference type="PANTHER" id="PTHR12546">
    <property type="entry name" value="FER-1-LIKE"/>
    <property type="match status" value="1"/>
</dbReference>
<feature type="domain" description="C2" evidence="10">
    <location>
        <begin position="985"/>
        <end position="1111"/>
    </location>
</feature>
<evidence type="ECO:0000256" key="4">
    <source>
        <dbReference type="ARBA" id="ARBA00022737"/>
    </source>
</evidence>
<keyword evidence="2 9" id="KW-0812">Transmembrane</keyword>
<dbReference type="InterPro" id="IPR012968">
    <property type="entry name" value="FerIin_dom"/>
</dbReference>
<feature type="compositionally biased region" description="Acidic residues" evidence="8">
    <location>
        <begin position="1304"/>
        <end position="1314"/>
    </location>
</feature>
<dbReference type="GO" id="GO:0016020">
    <property type="term" value="C:membrane"/>
    <property type="evidence" value="ECO:0007669"/>
    <property type="project" value="UniProtKB-SubCell"/>
</dbReference>
<feature type="domain" description="C2" evidence="10">
    <location>
        <begin position="189"/>
        <end position="300"/>
    </location>
</feature>
<dbReference type="SMART" id="SM01201">
    <property type="entry name" value="FerB"/>
    <property type="match status" value="1"/>
</dbReference>
<protein>
    <recommendedName>
        <fullName evidence="10">C2 domain-containing protein</fullName>
    </recommendedName>
</protein>
<feature type="compositionally biased region" description="Basic and acidic residues" evidence="8">
    <location>
        <begin position="1240"/>
        <end position="1250"/>
    </location>
</feature>
<feature type="compositionally biased region" description="Basic and acidic residues" evidence="8">
    <location>
        <begin position="635"/>
        <end position="644"/>
    </location>
</feature>
<dbReference type="EMBL" id="JBBHLL010000225">
    <property type="protein sequence ID" value="KAK7808978.1"/>
    <property type="molecule type" value="Genomic_DNA"/>
</dbReference>
<dbReference type="InterPro" id="IPR037725">
    <property type="entry name" value="C2F_Ferlin"/>
</dbReference>
<sequence>MALIVCVRHITGLPGIHDRQLFRWPHYGSPLAGESLSVQVVNCSRVFSPRPLGTLVISLQQLQSAGHLVLREALVDEKLRVSPIQVELDLKYQPPEGAAGTWAEEDFGTPIRDSSELIIPNMGFQETEPGEARLERRAVALGRKLARSLGTQDDGENELELEPELEDEPDVEISGVVFSPLKSRTLGLPRGDPFQVCRAQDFQVGVTVLEAQKLVGVNINPYVAVRVGEQRRVTTTQRGTNCPFYNEYFLFEFHKTRLHLQDLLLEITTLPFMATRIGTFRMDLGVALDQPDGYFHQKWAPLHDPRDTRSGTKGFVKITLSVRARGDLPLPLPPPCPGTSSDIEKNLLLPRGVQAERPWARLRVRVYRAEGLPTVRTGLLGSLTRALHDQHVLLDPYVRVSFLGQQGETSVRGEEAAPEWNEQLSFMELFPPLTRSLRLQLRDDAPLLDVALATHVLDLRQISNSGRAAGFKPTFGPAWVPLYGSLPSGRLRDGLQSLNEGVGEGIWFRGRLLVAVSMEVLEGRVEPKSPQTTQRSRLSRLTGKKKKKKAKQDQIPAAVLQPVDASASGDAPEIPSAMEVEVEELLPLPENALAPCEDFLLFAVVFEATMIDPSLAKQPISLEISIGHAGCREEQLGQRSRTDETQDSTLEAQPLLGSEDRGSGQEEEELLGTPAQWPEPVDGNGPYLCLPLRHRKPCLHVWSRWEDYTWRLHCSNSVRKVAERLDQGLREVEKMQRRSRLGACTRLKQTLEELVAGSRQFCLSAERRTMTRPNALDRCRGKLLSHSLVEAGDGKEAGHLAEFFYSYALPALPESNGKARSAAFTGPEAEHHAKEGDPGQEAPGKAAFPVSGGDVLPTTLSYSTFPPPVLETFGHMEQLSFGWYQYVVRFMWKSGPQPPLPDVLVWMFSGQRRVAYARIPAQDVLFSVVEEERGRDCGKIQSLLLTAPGAAPGEVCAKLELFLWLGLAKQAKACTSELPPDLLPEPSAGLPHSLYRDDFSYFQLRAHLYQARGVLAADDSGLSDPFARVLISTQCQTTRVLEQTLSPLWDQLLVFDQLIVDGRREHLQGEPPLVVINVFDHNKFGPSVFLGRALAAPRVKLIEDPYQHPELQFFPLRKGLQTAGEVIATFELIELDYSGHFEPSVPSDVEPQDLSSLVQPISGHMSLPPHVRPVLREFRIEVLFWGLRGLGRVHLFEVERPQVVLEVAGRRVESEVLASYHENPNFTELVQHVTVVRRSRDTGCGQRREAGSSSEGQDLPEQSYLQPPLSILVIERRAFGRTVLVGSHIVPNMLQFTLQGHEDPPEEEEPEEDTRDLVPKGPQGEQFRDPSGAEAGLSSQILKAPLKKLTLGLLGQGPELEEDVPDPEEMDWWSKYYASLQELQGQSNFDEDEMEDAGDPDGTHLISADREAQEQGRADTKVSGPRKKAIATLKIYNSSLEEEFNHFEDWLNVFPLYKGQGGQAGDGEEGSGRFVGKFKGSFLIYPESEAASFSEPQISRGIPQNRPIKLLVRVYVVKATNLTPADPNGKADPYVVVSAGKEQRDSKERYIPKQLHPIFGEVLELNVSLPAEPELTVAIFDHDLVGSDDLIGETHIDLENRFYSHHRANCGLASQYDVDGYNAWRDAFRPSQILAGLCQRCGLPAPEYRAGAVKVGNRVFLTPSEALPSDDRDPKVRSEASEEAQALLVLRRWQEMPGLGIQLVPEHVETRPLYHPRSPGLLQGSLHMWVDIFPSDVPAPPPVDIKPRQPISYELRVVIWNTEDVVLDDVNPLTGEMSSDIYVKSWVKGLEDDKQETDVHFNSLTGEGNFNWRFVFRFDYLPTEREVSVRRKPGPFALEEAEFRQPAVLVLQVWDYDRISANDFLGSLELQLPDMVRGARDPEHCSVRLALGGAGPRCNLFRCRRLRGWWPVVKMKEVEDVEREAREAQGRKKRKRRRKGRPEDLEFTDTGGNVYILTGKVEAEFELLTVEEAENRPVGKGRKEPEPLEKPNRPKTSFNWFVNPLKTFVFFIWRRYWRILVLLLLLALITVFLLLVFYTIPGQISEVIFSPIHKH</sequence>
<dbReference type="Pfam" id="PF08150">
    <property type="entry name" value="FerB"/>
    <property type="match status" value="1"/>
</dbReference>
<keyword evidence="12" id="KW-1185">Reference proteome</keyword>
<feature type="region of interest" description="Disordered" evidence="8">
    <location>
        <begin position="524"/>
        <end position="571"/>
    </location>
</feature>
<feature type="transmembrane region" description="Helical" evidence="9">
    <location>
        <begin position="2020"/>
        <end position="2040"/>
    </location>
</feature>
<feature type="region of interest" description="Disordered" evidence="8">
    <location>
        <begin position="818"/>
        <end position="848"/>
    </location>
</feature>
<dbReference type="SMART" id="SM01202">
    <property type="entry name" value="FerI"/>
    <property type="match status" value="1"/>
</dbReference>
<keyword evidence="5" id="KW-0106">Calcium</keyword>
<feature type="region of interest" description="Disordered" evidence="8">
    <location>
        <begin position="635"/>
        <end position="677"/>
    </location>
</feature>
<feature type="domain" description="C2" evidence="10">
    <location>
        <begin position="339"/>
        <end position="472"/>
    </location>
</feature>
<keyword evidence="4" id="KW-0677">Repeat</keyword>
<dbReference type="InterPro" id="IPR037723">
    <property type="entry name" value="C2D_Ferlin"/>
</dbReference>
<dbReference type="InterPro" id="IPR037722">
    <property type="entry name" value="C2C_Ferlin"/>
</dbReference>
<reference evidence="11 12" key="1">
    <citation type="journal article" date="2023" name="bioRxiv">
        <title>Conserved and derived expression patterns and positive selection on dental genes reveal complex evolutionary context of ever-growing rodent molars.</title>
        <authorList>
            <person name="Calamari Z.T."/>
            <person name="Song A."/>
            <person name="Cohen E."/>
            <person name="Akter M."/>
            <person name="Roy R.D."/>
            <person name="Hallikas O."/>
            <person name="Christensen M.M."/>
            <person name="Li P."/>
            <person name="Marangoni P."/>
            <person name="Jernvall J."/>
            <person name="Klein O.D."/>
        </authorList>
    </citation>
    <scope>NUCLEOTIDE SEQUENCE [LARGE SCALE GENOMIC DNA]</scope>
    <source>
        <strain evidence="11">V071</strain>
    </source>
</reference>
<feature type="domain" description="C2" evidence="10">
    <location>
        <begin position="1492"/>
        <end position="1611"/>
    </location>
</feature>
<dbReference type="SUPFAM" id="SSF49562">
    <property type="entry name" value="C2 domain (Calcium/lipid-binding domain, CaLB)"/>
    <property type="match status" value="5"/>
</dbReference>
<organism evidence="11 12">
    <name type="scientific">Myodes glareolus</name>
    <name type="common">Bank vole</name>
    <name type="synonym">Clethrionomys glareolus</name>
    <dbReference type="NCBI Taxonomy" id="447135"/>
    <lineage>
        <taxon>Eukaryota</taxon>
        <taxon>Metazoa</taxon>
        <taxon>Chordata</taxon>
        <taxon>Craniata</taxon>
        <taxon>Vertebrata</taxon>
        <taxon>Euteleostomi</taxon>
        <taxon>Mammalia</taxon>
        <taxon>Eutheria</taxon>
        <taxon>Euarchontoglires</taxon>
        <taxon>Glires</taxon>
        <taxon>Rodentia</taxon>
        <taxon>Myomorpha</taxon>
        <taxon>Muroidea</taxon>
        <taxon>Cricetidae</taxon>
        <taxon>Arvicolinae</taxon>
        <taxon>Myodes</taxon>
    </lineage>
</organism>
<evidence type="ECO:0000259" key="10">
    <source>
        <dbReference type="PROSITE" id="PS50004"/>
    </source>
</evidence>
<evidence type="ECO:0000256" key="8">
    <source>
        <dbReference type="SAM" id="MobiDB-lite"/>
    </source>
</evidence>
<dbReference type="InterPro" id="IPR035892">
    <property type="entry name" value="C2_domain_sf"/>
</dbReference>
<dbReference type="CDD" id="cd04011">
    <property type="entry name" value="C2B_Ferlin"/>
    <property type="match status" value="1"/>
</dbReference>
<dbReference type="CDD" id="cd04037">
    <property type="entry name" value="C2E_Ferlin"/>
    <property type="match status" value="1"/>
</dbReference>
<feature type="region of interest" description="Disordered" evidence="8">
    <location>
        <begin position="1300"/>
        <end position="1335"/>
    </location>
</feature>
<dbReference type="Pfam" id="PF16165">
    <property type="entry name" value="Ferlin_C"/>
    <property type="match status" value="1"/>
</dbReference>
<dbReference type="PROSITE" id="PS50004">
    <property type="entry name" value="C2"/>
    <property type="match status" value="5"/>
</dbReference>
<evidence type="ECO:0000256" key="9">
    <source>
        <dbReference type="SAM" id="Phobius"/>
    </source>
</evidence>
<feature type="domain" description="C2" evidence="10">
    <location>
        <begin position="1737"/>
        <end position="1886"/>
    </location>
</feature>
<feature type="region of interest" description="Disordered" evidence="8">
    <location>
        <begin position="1240"/>
        <end position="1262"/>
    </location>
</feature>
<comment type="caution">
    <text evidence="11">The sequence shown here is derived from an EMBL/GenBank/DDBJ whole genome shotgun (WGS) entry which is preliminary data.</text>
</comment>
<evidence type="ECO:0000256" key="7">
    <source>
        <dbReference type="ARBA" id="ARBA00023136"/>
    </source>
</evidence>
<keyword evidence="6 9" id="KW-1133">Transmembrane helix</keyword>